<dbReference type="RefSeq" id="WP_347439466.1">
    <property type="nucleotide sequence ID" value="NZ_CP089291.1"/>
</dbReference>
<feature type="active site" description="Proton acceptor; specific for D-alanine" evidence="4">
    <location>
        <position position="36"/>
    </location>
</feature>
<keyword evidence="3 4" id="KW-0413">Isomerase</keyword>
<keyword evidence="7" id="KW-1185">Reference proteome</keyword>
<evidence type="ECO:0000259" key="5">
    <source>
        <dbReference type="SMART" id="SM01005"/>
    </source>
</evidence>
<dbReference type="SMART" id="SM01005">
    <property type="entry name" value="Ala_racemase_C"/>
    <property type="match status" value="1"/>
</dbReference>
<dbReference type="PRINTS" id="PR00992">
    <property type="entry name" value="ALARACEMASE"/>
</dbReference>
<dbReference type="InterPro" id="IPR001608">
    <property type="entry name" value="Ala_racemase_N"/>
</dbReference>
<evidence type="ECO:0000256" key="2">
    <source>
        <dbReference type="ARBA" id="ARBA00022898"/>
    </source>
</evidence>
<evidence type="ECO:0000313" key="6">
    <source>
        <dbReference type="EMBL" id="UOF92806.1"/>
    </source>
</evidence>
<proteinExistence type="inferred from homology"/>
<dbReference type="EMBL" id="CP089291">
    <property type="protein sequence ID" value="UOF92806.1"/>
    <property type="molecule type" value="Genomic_DNA"/>
</dbReference>
<sequence length="383" mass="42057">MLRPTWAEVDLDAISWNVRQFKSLVGEHVKVLVAVKADAYGHGAVPVARTAIAAGAEYLGVATVQEGMELRSAGIDTPILILGYVPVEAADLIVQNDLSQAVYQAELVSALAKAAEDQRKRVKVHIKVDTGMSRIGIMNPNDVVELATRILQSPYLELEGIFSHLSRADEVDKTYTFAQYERWLRFISALEQAGISIPIQHIANSAAAIDLPEFHLQMVRIGIGAYGCYPSSEVKRENVKLRQALHLYSKIVRIEQLPPEYQVGYGGTFSCAEAARTCRIATVPIGYADGYSRLLSNQGTVIVRGQRVPVAGRVSMDQLMLDVSEIESAQVGDTVCLYGRMGDQWISLDEVAEKIGTISYEVSCALGKRVPRIYRAHPPETMV</sequence>
<dbReference type="Gene3D" id="3.20.20.10">
    <property type="entry name" value="Alanine racemase"/>
    <property type="match status" value="1"/>
</dbReference>
<dbReference type="InterPro" id="IPR009006">
    <property type="entry name" value="Ala_racemase/Decarboxylase_C"/>
</dbReference>
<dbReference type="SUPFAM" id="SSF50621">
    <property type="entry name" value="Alanine racemase C-terminal domain-like"/>
    <property type="match status" value="1"/>
</dbReference>
<dbReference type="Gene3D" id="2.40.37.10">
    <property type="entry name" value="Lyase, Ornithine Decarboxylase, Chain A, domain 1"/>
    <property type="match status" value="1"/>
</dbReference>
<comment type="catalytic activity">
    <reaction evidence="4">
        <text>L-alanine = D-alanine</text>
        <dbReference type="Rhea" id="RHEA:20249"/>
        <dbReference type="ChEBI" id="CHEBI:57416"/>
        <dbReference type="ChEBI" id="CHEBI:57972"/>
        <dbReference type="EC" id="5.1.1.1"/>
    </reaction>
</comment>
<dbReference type="SUPFAM" id="SSF51419">
    <property type="entry name" value="PLP-binding barrel"/>
    <property type="match status" value="1"/>
</dbReference>
<accession>A0ABY4CT22</accession>
<reference evidence="6" key="1">
    <citation type="submission" date="2021-12" db="EMBL/GenBank/DDBJ databases">
        <title>Alicyclobacillaceae gen. nov., sp. nov., isolated from chalcocite enrichment system.</title>
        <authorList>
            <person name="Jiang Z."/>
        </authorList>
    </citation>
    <scope>NUCLEOTIDE SEQUENCE</scope>
    <source>
        <strain evidence="6">MYW30-H2</strain>
    </source>
</reference>
<feature type="binding site" evidence="4">
    <location>
        <position position="316"/>
    </location>
    <ligand>
        <name>substrate</name>
    </ligand>
</feature>
<feature type="binding site" evidence="4">
    <location>
        <position position="134"/>
    </location>
    <ligand>
        <name>substrate</name>
    </ligand>
</feature>
<dbReference type="EC" id="5.1.1.1" evidence="4"/>
<evidence type="ECO:0000256" key="3">
    <source>
        <dbReference type="ARBA" id="ARBA00023235"/>
    </source>
</evidence>
<comment type="cofactor">
    <cofactor evidence="1 4">
        <name>pyridoxal 5'-phosphate</name>
        <dbReference type="ChEBI" id="CHEBI:597326"/>
    </cofactor>
</comment>
<feature type="domain" description="Alanine racemase C-terminal" evidence="5">
    <location>
        <begin position="244"/>
        <end position="375"/>
    </location>
</feature>
<dbReference type="PANTHER" id="PTHR30511">
    <property type="entry name" value="ALANINE RACEMASE"/>
    <property type="match status" value="1"/>
</dbReference>
<dbReference type="InterPro" id="IPR011079">
    <property type="entry name" value="Ala_racemase_C"/>
</dbReference>
<dbReference type="PANTHER" id="PTHR30511:SF0">
    <property type="entry name" value="ALANINE RACEMASE, CATABOLIC-RELATED"/>
    <property type="match status" value="1"/>
</dbReference>
<dbReference type="CDD" id="cd00430">
    <property type="entry name" value="PLPDE_III_AR"/>
    <property type="match status" value="1"/>
</dbReference>
<dbReference type="Pfam" id="PF00842">
    <property type="entry name" value="Ala_racemase_C"/>
    <property type="match status" value="1"/>
</dbReference>
<dbReference type="InterPro" id="IPR029066">
    <property type="entry name" value="PLP-binding_barrel"/>
</dbReference>
<dbReference type="PROSITE" id="PS00395">
    <property type="entry name" value="ALANINE_RACEMASE"/>
    <property type="match status" value="1"/>
</dbReference>
<comment type="similarity">
    <text evidence="4">Belongs to the alanine racemase family.</text>
</comment>
<keyword evidence="2 4" id="KW-0663">Pyridoxal phosphate</keyword>
<evidence type="ECO:0000256" key="1">
    <source>
        <dbReference type="ARBA" id="ARBA00001933"/>
    </source>
</evidence>
<evidence type="ECO:0000313" key="7">
    <source>
        <dbReference type="Proteomes" id="UP000830167"/>
    </source>
</evidence>
<dbReference type="GO" id="GO:0008784">
    <property type="term" value="F:alanine racemase activity"/>
    <property type="evidence" value="ECO:0007669"/>
    <property type="project" value="UniProtKB-EC"/>
</dbReference>
<comment type="function">
    <text evidence="4">Catalyzes the interconversion of L-alanine and D-alanine. May also act on other amino acids.</text>
</comment>
<dbReference type="NCBIfam" id="TIGR00492">
    <property type="entry name" value="alr"/>
    <property type="match status" value="1"/>
</dbReference>
<feature type="active site" description="Proton acceptor; specific for L-alanine" evidence="4">
    <location>
        <position position="265"/>
    </location>
</feature>
<feature type="modified residue" description="N6-(pyridoxal phosphate)lysine" evidence="4">
    <location>
        <position position="36"/>
    </location>
</feature>
<comment type="pathway">
    <text evidence="4">Amino-acid biosynthesis; D-alanine biosynthesis; D-alanine from L-alanine: step 1/1.</text>
</comment>
<dbReference type="InterPro" id="IPR000821">
    <property type="entry name" value="Ala_racemase"/>
</dbReference>
<dbReference type="Pfam" id="PF01168">
    <property type="entry name" value="Ala_racemase_N"/>
    <property type="match status" value="1"/>
</dbReference>
<evidence type="ECO:0000256" key="4">
    <source>
        <dbReference type="HAMAP-Rule" id="MF_01201"/>
    </source>
</evidence>
<dbReference type="InterPro" id="IPR020622">
    <property type="entry name" value="Ala_racemase_pyridoxalP-BS"/>
</dbReference>
<protein>
    <recommendedName>
        <fullName evidence="4">Alanine racemase</fullName>
        <ecNumber evidence="4">5.1.1.1</ecNumber>
    </recommendedName>
</protein>
<gene>
    <name evidence="6" type="primary">alr</name>
    <name evidence="6" type="ORF">LSG31_07980</name>
</gene>
<dbReference type="HAMAP" id="MF_01201">
    <property type="entry name" value="Ala_racemase"/>
    <property type="match status" value="1"/>
</dbReference>
<dbReference type="Proteomes" id="UP000830167">
    <property type="component" value="Chromosome"/>
</dbReference>
<organism evidence="6 7">
    <name type="scientific">Fodinisporobacter ferrooxydans</name>
    <dbReference type="NCBI Taxonomy" id="2901836"/>
    <lineage>
        <taxon>Bacteria</taxon>
        <taxon>Bacillati</taxon>
        <taxon>Bacillota</taxon>
        <taxon>Bacilli</taxon>
        <taxon>Bacillales</taxon>
        <taxon>Alicyclobacillaceae</taxon>
        <taxon>Fodinisporobacter</taxon>
    </lineage>
</organism>
<name>A0ABY4CT22_9BACL</name>